<evidence type="ECO:0000313" key="4">
    <source>
        <dbReference type="Proteomes" id="UP001259347"/>
    </source>
</evidence>
<keyword evidence="2" id="KW-1133">Transmembrane helix</keyword>
<feature type="transmembrane region" description="Helical" evidence="2">
    <location>
        <begin position="178"/>
        <end position="196"/>
    </location>
</feature>
<feature type="transmembrane region" description="Helical" evidence="2">
    <location>
        <begin position="324"/>
        <end position="346"/>
    </location>
</feature>
<name>A0ABU1SBS8_9MICO</name>
<feature type="transmembrane region" description="Helical" evidence="2">
    <location>
        <begin position="202"/>
        <end position="222"/>
    </location>
</feature>
<feature type="transmembrane region" description="Helical" evidence="2">
    <location>
        <begin position="460"/>
        <end position="482"/>
    </location>
</feature>
<reference evidence="3 4" key="1">
    <citation type="submission" date="2023-07" db="EMBL/GenBank/DDBJ databases">
        <title>Sorghum-associated microbial communities from plants grown in Nebraska, USA.</title>
        <authorList>
            <person name="Schachtman D."/>
        </authorList>
    </citation>
    <scope>NUCLEOTIDE SEQUENCE [LARGE SCALE GENOMIC DNA]</scope>
    <source>
        <strain evidence="3 4">2980</strain>
    </source>
</reference>
<comment type="caution">
    <text evidence="3">The sequence shown here is derived from an EMBL/GenBank/DDBJ whole genome shotgun (WGS) entry which is preliminary data.</text>
</comment>
<accession>A0ABU1SBS8</accession>
<organism evidence="3 4">
    <name type="scientific">Microbacterium resistens</name>
    <dbReference type="NCBI Taxonomy" id="156977"/>
    <lineage>
        <taxon>Bacteria</taxon>
        <taxon>Bacillati</taxon>
        <taxon>Actinomycetota</taxon>
        <taxon>Actinomycetes</taxon>
        <taxon>Micrococcales</taxon>
        <taxon>Microbacteriaceae</taxon>
        <taxon>Microbacterium</taxon>
    </lineage>
</organism>
<feature type="transmembrane region" description="Helical" evidence="2">
    <location>
        <begin position="435"/>
        <end position="453"/>
    </location>
</feature>
<keyword evidence="4" id="KW-1185">Reference proteome</keyword>
<evidence type="ECO:0000256" key="1">
    <source>
        <dbReference type="SAM" id="MobiDB-lite"/>
    </source>
</evidence>
<feature type="transmembrane region" description="Helical" evidence="2">
    <location>
        <begin position="291"/>
        <end position="312"/>
    </location>
</feature>
<sequence>MGEHERSLRAPTPQQTNSAIRRGRSDLGAATLVTLFLTATMGFLWLSLFDADSRVFDLPHRLTLFGEQIGLVVGSDPPPESTPAPAPAPTSAPTPAPAPASAADPSIAIGLLGGFGAIAIASVVALGGAVRQLELLRTSQPALDPGPHSPVRAREVSPPLRDEDPALEWLRRRSAAQAVTFVELMLPLLSAAFALITTASLALAGLQVLSIAAGLLTGFLIIESIRFLMALVSLQQLQLEPIPEQIADRLNRLASPSVLRTITLFARRLLGIAAVGATIGVFTTENEDGDGIVVALVMVGLAGIAMAAAGAAREALTEFGPGRYLTVTIFAFLPLAVLGIPYGSAVASLASSTGRDDLGWWGLGVLALLLVLLIVRVLDAAGIPAATSGAVIRRASLLPPPPRRQGDRVAASLGFLLAVSTLSVVPYGFSHPAGAVSGALILLGLPLLAVVRWSRWGLRLLVSAGVLLVLALLTVAGVLLGGDTTSPALWGGYAMLLACTVLAVSSRPTRSGLLLTAAVDAAMSATRHRTAVQWRRRLNRVGVVEESGNESPRYRAITQTVHAVLPAPTSRSFHPHLLDHPHPPGRPHPLDHPHPLGRLRPPDAEGPPPMESGPAFPPLRQSATPPE</sequence>
<feature type="transmembrane region" description="Helical" evidence="2">
    <location>
        <begin position="358"/>
        <end position="378"/>
    </location>
</feature>
<feature type="transmembrane region" description="Helical" evidence="2">
    <location>
        <begin position="258"/>
        <end position="279"/>
    </location>
</feature>
<protein>
    <recommendedName>
        <fullName evidence="5">ABC-2 type transport system permease protein</fullName>
    </recommendedName>
</protein>
<feature type="compositionally biased region" description="Basic and acidic residues" evidence="1">
    <location>
        <begin position="576"/>
        <end position="594"/>
    </location>
</feature>
<keyword evidence="2" id="KW-0472">Membrane</keyword>
<feature type="compositionally biased region" description="Pro residues" evidence="1">
    <location>
        <begin position="76"/>
        <end position="98"/>
    </location>
</feature>
<feature type="region of interest" description="Disordered" evidence="1">
    <location>
        <begin position="569"/>
        <end position="627"/>
    </location>
</feature>
<feature type="region of interest" description="Disordered" evidence="1">
    <location>
        <begin position="1"/>
        <end position="22"/>
    </location>
</feature>
<gene>
    <name evidence="3" type="ORF">J2Y69_001640</name>
</gene>
<evidence type="ECO:0008006" key="5">
    <source>
        <dbReference type="Google" id="ProtNLM"/>
    </source>
</evidence>
<feature type="region of interest" description="Disordered" evidence="1">
    <location>
        <begin position="73"/>
        <end position="100"/>
    </location>
</feature>
<feature type="transmembrane region" description="Helical" evidence="2">
    <location>
        <begin position="107"/>
        <end position="130"/>
    </location>
</feature>
<dbReference type="RefSeq" id="WP_310019427.1">
    <property type="nucleotide sequence ID" value="NZ_JAVDUM010000006.1"/>
</dbReference>
<feature type="transmembrane region" description="Helical" evidence="2">
    <location>
        <begin position="488"/>
        <end position="505"/>
    </location>
</feature>
<dbReference type="EMBL" id="JAVDUM010000006">
    <property type="protein sequence ID" value="MDR6867041.1"/>
    <property type="molecule type" value="Genomic_DNA"/>
</dbReference>
<keyword evidence="2" id="KW-0812">Transmembrane</keyword>
<feature type="transmembrane region" description="Helical" evidence="2">
    <location>
        <begin position="409"/>
        <end position="429"/>
    </location>
</feature>
<feature type="transmembrane region" description="Helical" evidence="2">
    <location>
        <begin position="27"/>
        <end position="48"/>
    </location>
</feature>
<proteinExistence type="predicted"/>
<evidence type="ECO:0000256" key="2">
    <source>
        <dbReference type="SAM" id="Phobius"/>
    </source>
</evidence>
<dbReference type="Proteomes" id="UP001259347">
    <property type="component" value="Unassembled WGS sequence"/>
</dbReference>
<evidence type="ECO:0000313" key="3">
    <source>
        <dbReference type="EMBL" id="MDR6867041.1"/>
    </source>
</evidence>
<feature type="compositionally biased region" description="Pro residues" evidence="1">
    <location>
        <begin position="604"/>
        <end position="617"/>
    </location>
</feature>